<evidence type="ECO:0000256" key="2">
    <source>
        <dbReference type="ARBA" id="ARBA00022723"/>
    </source>
</evidence>
<keyword evidence="1" id="KW-0808">Transferase</keyword>
<dbReference type="InterPro" id="IPR008278">
    <property type="entry name" value="4-PPantetheinyl_Trfase_dom"/>
</dbReference>
<organism evidence="5 6">
    <name type="scientific">Coemansia spiralis</name>
    <dbReference type="NCBI Taxonomy" id="417178"/>
    <lineage>
        <taxon>Eukaryota</taxon>
        <taxon>Fungi</taxon>
        <taxon>Fungi incertae sedis</taxon>
        <taxon>Zoopagomycota</taxon>
        <taxon>Kickxellomycotina</taxon>
        <taxon>Kickxellomycetes</taxon>
        <taxon>Kickxellales</taxon>
        <taxon>Kickxellaceae</taxon>
        <taxon>Coemansia</taxon>
    </lineage>
</organism>
<dbReference type="OrthoDB" id="15433at2759"/>
<dbReference type="GO" id="GO:0006633">
    <property type="term" value="P:fatty acid biosynthetic process"/>
    <property type="evidence" value="ECO:0007669"/>
    <property type="project" value="InterPro"/>
</dbReference>
<comment type="caution">
    <text evidence="5">The sequence shown here is derived from an EMBL/GenBank/DDBJ whole genome shotgun (WGS) entry which is preliminary data.</text>
</comment>
<gene>
    <name evidence="5" type="ORF">GGI25_003854</name>
</gene>
<evidence type="ECO:0000313" key="6">
    <source>
        <dbReference type="Proteomes" id="UP001151518"/>
    </source>
</evidence>
<evidence type="ECO:0000256" key="3">
    <source>
        <dbReference type="ARBA" id="ARBA00022842"/>
    </source>
</evidence>
<dbReference type="Gene3D" id="3.90.470.20">
    <property type="entry name" value="4'-phosphopantetheinyl transferase domain"/>
    <property type="match status" value="1"/>
</dbReference>
<sequence>MIIGIGVDILATDRIARIVRRGSSYATRFARHILCDCEIGYFTNTLVSKNENEQIRYLATRWCLKEAVYKAAYPHQILRWSDVSIYKVGPKLAMNVRWNQELQGAFVHASISHDGGLIAGYVVIEKNEEAKRVK</sequence>
<keyword evidence="3" id="KW-0460">Magnesium</keyword>
<dbReference type="InterPro" id="IPR037143">
    <property type="entry name" value="4-PPantetheinyl_Trfase_dom_sf"/>
</dbReference>
<accession>A0A9W8G6I0</accession>
<dbReference type="AlphaFoldDB" id="A0A9W8G6I0"/>
<dbReference type="InterPro" id="IPR004568">
    <property type="entry name" value="Ppantetheine-prot_Trfase_dom"/>
</dbReference>
<reference evidence="5" key="1">
    <citation type="submission" date="2022-07" db="EMBL/GenBank/DDBJ databases">
        <title>Phylogenomic reconstructions and comparative analyses of Kickxellomycotina fungi.</title>
        <authorList>
            <person name="Reynolds N.K."/>
            <person name="Stajich J.E."/>
            <person name="Barry K."/>
            <person name="Grigoriev I.V."/>
            <person name="Crous P."/>
            <person name="Smith M.E."/>
        </authorList>
    </citation>
    <scope>NUCLEOTIDE SEQUENCE</scope>
    <source>
        <strain evidence="5">NRRL 3115</strain>
    </source>
</reference>
<dbReference type="Pfam" id="PF01648">
    <property type="entry name" value="ACPS"/>
    <property type="match status" value="1"/>
</dbReference>
<evidence type="ECO:0000313" key="5">
    <source>
        <dbReference type="EMBL" id="KAJ2675760.1"/>
    </source>
</evidence>
<evidence type="ECO:0000259" key="4">
    <source>
        <dbReference type="Pfam" id="PF01648"/>
    </source>
</evidence>
<dbReference type="GO" id="GO:0000287">
    <property type="term" value="F:magnesium ion binding"/>
    <property type="evidence" value="ECO:0007669"/>
    <property type="project" value="InterPro"/>
</dbReference>
<keyword evidence="2" id="KW-0479">Metal-binding</keyword>
<name>A0A9W8G6I0_9FUNG</name>
<proteinExistence type="predicted"/>
<dbReference type="NCBIfam" id="TIGR00556">
    <property type="entry name" value="pantethn_trn"/>
    <property type="match status" value="1"/>
</dbReference>
<dbReference type="EMBL" id="JANBTW010000045">
    <property type="protein sequence ID" value="KAJ2675760.1"/>
    <property type="molecule type" value="Genomic_DNA"/>
</dbReference>
<dbReference type="GO" id="GO:0008897">
    <property type="term" value="F:holo-[acyl-carrier-protein] synthase activity"/>
    <property type="evidence" value="ECO:0007669"/>
    <property type="project" value="InterPro"/>
</dbReference>
<feature type="domain" description="4'-phosphopantetheinyl transferase" evidence="4">
    <location>
        <begin position="4"/>
        <end position="109"/>
    </location>
</feature>
<protein>
    <recommendedName>
        <fullName evidence="4">4'-phosphopantetheinyl transferase domain-containing protein</fullName>
    </recommendedName>
</protein>
<evidence type="ECO:0000256" key="1">
    <source>
        <dbReference type="ARBA" id="ARBA00022679"/>
    </source>
</evidence>
<dbReference type="Proteomes" id="UP001151518">
    <property type="component" value="Unassembled WGS sequence"/>
</dbReference>
<dbReference type="SUPFAM" id="SSF56214">
    <property type="entry name" value="4'-phosphopantetheinyl transferase"/>
    <property type="match status" value="1"/>
</dbReference>